<sequence length="97" mass="11838">MIKKWRFDDMCEPICSFWGIEIINKKTGEVFRPTYPFSHNKSPVAVQEFIELYEKELLDFYVNGWNYSFGTFVHEDRENDTKDRFRDSWFKKGVVFY</sequence>
<comment type="caution">
    <text evidence="1">The sequence shown here is derived from an EMBL/GenBank/DDBJ whole genome shotgun (WGS) entry which is preliminary data.</text>
</comment>
<name>A0AAW6YLD4_9STRE</name>
<gene>
    <name evidence="1" type="ORF">QP487_08250</name>
</gene>
<organism evidence="1 2">
    <name type="scientific">Streptococcus pasteurianus</name>
    <dbReference type="NCBI Taxonomy" id="197614"/>
    <lineage>
        <taxon>Bacteria</taxon>
        <taxon>Bacillati</taxon>
        <taxon>Bacillota</taxon>
        <taxon>Bacilli</taxon>
        <taxon>Lactobacillales</taxon>
        <taxon>Streptococcaceae</taxon>
        <taxon>Streptococcus</taxon>
    </lineage>
</organism>
<dbReference type="AlphaFoldDB" id="A0AAW6YLD4"/>
<dbReference type="RefSeq" id="WP_244898394.1">
    <property type="nucleotide sequence ID" value="NZ_JASOPU010000010.1"/>
</dbReference>
<evidence type="ECO:0008006" key="3">
    <source>
        <dbReference type="Google" id="ProtNLM"/>
    </source>
</evidence>
<reference evidence="1" key="1">
    <citation type="submission" date="2023-05" db="EMBL/GenBank/DDBJ databases">
        <title>Cataloging the Phylogenetic Diversity of Human Bladder Bacteria.</title>
        <authorList>
            <person name="Du J."/>
        </authorList>
    </citation>
    <scope>NUCLEOTIDE SEQUENCE</scope>
    <source>
        <strain evidence="1">UMB0765</strain>
    </source>
</reference>
<evidence type="ECO:0000313" key="2">
    <source>
        <dbReference type="Proteomes" id="UP001237917"/>
    </source>
</evidence>
<accession>A0AAW6YLD4</accession>
<proteinExistence type="predicted"/>
<dbReference type="EMBL" id="JASOPU010000010">
    <property type="protein sequence ID" value="MDK7293431.1"/>
    <property type="molecule type" value="Genomic_DNA"/>
</dbReference>
<protein>
    <recommendedName>
        <fullName evidence="3">DUF1642 domain-containing protein</fullName>
    </recommendedName>
</protein>
<dbReference type="Proteomes" id="UP001237917">
    <property type="component" value="Unassembled WGS sequence"/>
</dbReference>
<evidence type="ECO:0000313" key="1">
    <source>
        <dbReference type="EMBL" id="MDK7293431.1"/>
    </source>
</evidence>